<dbReference type="InterPro" id="IPR058031">
    <property type="entry name" value="AAA_lid_NorR"/>
</dbReference>
<keyword evidence="6" id="KW-0067">ATP-binding</keyword>
<dbReference type="GO" id="GO:0006355">
    <property type="term" value="P:regulation of DNA-templated transcription"/>
    <property type="evidence" value="ECO:0007669"/>
    <property type="project" value="InterPro"/>
</dbReference>
<dbReference type="GO" id="GO:0000160">
    <property type="term" value="P:phosphorelay signal transduction system"/>
    <property type="evidence" value="ECO:0007669"/>
    <property type="project" value="UniProtKB-KW"/>
</dbReference>
<dbReference type="InterPro" id="IPR009057">
    <property type="entry name" value="Homeodomain-like_sf"/>
</dbReference>
<evidence type="ECO:0000256" key="9">
    <source>
        <dbReference type="ARBA" id="ARBA00023159"/>
    </source>
</evidence>
<dbReference type="RefSeq" id="WP_008281731.1">
    <property type="nucleotide sequence ID" value="NZ_CP020474.1"/>
</dbReference>
<evidence type="ECO:0000256" key="4">
    <source>
        <dbReference type="ARBA" id="ARBA00022553"/>
    </source>
</evidence>
<evidence type="ECO:0000256" key="10">
    <source>
        <dbReference type="ARBA" id="ARBA00023163"/>
    </source>
</evidence>
<name>A0A1V0RRC4_9RHOB</name>
<dbReference type="Pfam" id="PF00072">
    <property type="entry name" value="Response_reg"/>
    <property type="match status" value="1"/>
</dbReference>
<dbReference type="KEGG" id="rmm:ROSMUCSMR3_02852"/>
<dbReference type="Pfam" id="PF25601">
    <property type="entry name" value="AAA_lid_14"/>
    <property type="match status" value="1"/>
</dbReference>
<feature type="domain" description="Sigma-54 factor interaction" evidence="12">
    <location>
        <begin position="149"/>
        <end position="379"/>
    </location>
</feature>
<comment type="function">
    <text evidence="1">Required for activation of most nif operons, which are directly involved in nitrogen fixation.</text>
</comment>
<proteinExistence type="predicted"/>
<dbReference type="InterPro" id="IPR001789">
    <property type="entry name" value="Sig_transdc_resp-reg_receiver"/>
</dbReference>
<evidence type="ECO:0000259" key="13">
    <source>
        <dbReference type="PROSITE" id="PS50110"/>
    </source>
</evidence>
<dbReference type="FunFam" id="3.40.50.300:FF:000006">
    <property type="entry name" value="DNA-binding transcriptional regulator NtrC"/>
    <property type="match status" value="1"/>
</dbReference>
<keyword evidence="5" id="KW-0547">Nucleotide-binding</keyword>
<comment type="subunit">
    <text evidence="2">Interacts with sigma-54.</text>
</comment>
<dbReference type="InterPro" id="IPR025944">
    <property type="entry name" value="Sigma_54_int_dom_CS"/>
</dbReference>
<dbReference type="InterPro" id="IPR002078">
    <property type="entry name" value="Sigma_54_int"/>
</dbReference>
<evidence type="ECO:0000256" key="3">
    <source>
        <dbReference type="ARBA" id="ARBA00015308"/>
    </source>
</evidence>
<dbReference type="AlphaFoldDB" id="A0A1V0RRC4"/>
<organism evidence="14 15">
    <name type="scientific">Roseovarius mucosus</name>
    <dbReference type="NCBI Taxonomy" id="215743"/>
    <lineage>
        <taxon>Bacteria</taxon>
        <taxon>Pseudomonadati</taxon>
        <taxon>Pseudomonadota</taxon>
        <taxon>Alphaproteobacteria</taxon>
        <taxon>Rhodobacterales</taxon>
        <taxon>Roseobacteraceae</taxon>
        <taxon>Roseovarius</taxon>
    </lineage>
</organism>
<dbReference type="InterPro" id="IPR011006">
    <property type="entry name" value="CheY-like_superfamily"/>
</dbReference>
<evidence type="ECO:0000256" key="1">
    <source>
        <dbReference type="ARBA" id="ARBA00002167"/>
    </source>
</evidence>
<dbReference type="GO" id="GO:0005524">
    <property type="term" value="F:ATP binding"/>
    <property type="evidence" value="ECO:0007669"/>
    <property type="project" value="UniProtKB-KW"/>
</dbReference>
<dbReference type="Gene3D" id="1.10.10.60">
    <property type="entry name" value="Homeodomain-like"/>
    <property type="match status" value="1"/>
</dbReference>
<dbReference type="Gene3D" id="1.10.8.60">
    <property type="match status" value="1"/>
</dbReference>
<dbReference type="Pfam" id="PF02954">
    <property type="entry name" value="HTH_8"/>
    <property type="match status" value="1"/>
</dbReference>
<dbReference type="InterPro" id="IPR003593">
    <property type="entry name" value="AAA+_ATPase"/>
</dbReference>
<dbReference type="SMART" id="SM00448">
    <property type="entry name" value="REC"/>
    <property type="match status" value="1"/>
</dbReference>
<dbReference type="PROSITE" id="PS00688">
    <property type="entry name" value="SIGMA54_INTERACT_3"/>
    <property type="match status" value="1"/>
</dbReference>
<dbReference type="Gene3D" id="3.40.50.2300">
    <property type="match status" value="1"/>
</dbReference>
<evidence type="ECO:0000313" key="14">
    <source>
        <dbReference type="EMBL" id="ARE84319.1"/>
    </source>
</evidence>
<keyword evidence="7" id="KW-0902">Two-component regulatory system</keyword>
<keyword evidence="10" id="KW-0804">Transcription</keyword>
<dbReference type="Proteomes" id="UP000192273">
    <property type="component" value="Chromosome"/>
</dbReference>
<evidence type="ECO:0000256" key="7">
    <source>
        <dbReference type="ARBA" id="ARBA00023012"/>
    </source>
</evidence>
<dbReference type="CDD" id="cd00009">
    <property type="entry name" value="AAA"/>
    <property type="match status" value="1"/>
</dbReference>
<dbReference type="OrthoDB" id="9802388at2"/>
<gene>
    <name evidence="14" type="primary">dctD</name>
    <name evidence="14" type="ORF">ROSMUCSMR3_02852</name>
</gene>
<dbReference type="SMART" id="SM00382">
    <property type="entry name" value="AAA"/>
    <property type="match status" value="1"/>
</dbReference>
<feature type="modified residue" description="4-aspartylphosphate" evidence="11">
    <location>
        <position position="58"/>
    </location>
</feature>
<dbReference type="SUPFAM" id="SSF46689">
    <property type="entry name" value="Homeodomain-like"/>
    <property type="match status" value="1"/>
</dbReference>
<dbReference type="Gene3D" id="3.40.50.300">
    <property type="entry name" value="P-loop containing nucleotide triphosphate hydrolases"/>
    <property type="match status" value="1"/>
</dbReference>
<keyword evidence="4 11" id="KW-0597">Phosphoprotein</keyword>
<keyword evidence="9" id="KW-0010">Activator</keyword>
<dbReference type="SUPFAM" id="SSF52540">
    <property type="entry name" value="P-loop containing nucleoside triphosphate hydrolases"/>
    <property type="match status" value="1"/>
</dbReference>
<dbReference type="PANTHER" id="PTHR32071:SF57">
    <property type="entry name" value="C4-DICARBOXYLATE TRANSPORT TRANSCRIPTIONAL REGULATORY PROTEIN DCTD"/>
    <property type="match status" value="1"/>
</dbReference>
<dbReference type="CDD" id="cd17549">
    <property type="entry name" value="REC_DctD-like"/>
    <property type="match status" value="1"/>
</dbReference>
<dbReference type="GO" id="GO:0043565">
    <property type="term" value="F:sequence-specific DNA binding"/>
    <property type="evidence" value="ECO:0007669"/>
    <property type="project" value="InterPro"/>
</dbReference>
<evidence type="ECO:0000256" key="11">
    <source>
        <dbReference type="PROSITE-ProRule" id="PRU00169"/>
    </source>
</evidence>
<keyword evidence="8" id="KW-0805">Transcription regulation</keyword>
<dbReference type="InterPro" id="IPR025662">
    <property type="entry name" value="Sigma_54_int_dom_ATP-bd_1"/>
</dbReference>
<dbReference type="PANTHER" id="PTHR32071">
    <property type="entry name" value="TRANSCRIPTIONAL REGULATORY PROTEIN"/>
    <property type="match status" value="1"/>
</dbReference>
<feature type="domain" description="Response regulatory" evidence="13">
    <location>
        <begin position="9"/>
        <end position="123"/>
    </location>
</feature>
<dbReference type="PROSITE" id="PS50110">
    <property type="entry name" value="RESPONSE_REGULATORY"/>
    <property type="match status" value="1"/>
</dbReference>
<dbReference type="Pfam" id="PF00158">
    <property type="entry name" value="Sigma54_activat"/>
    <property type="match status" value="1"/>
</dbReference>
<dbReference type="EMBL" id="CP020474">
    <property type="protein sequence ID" value="ARE84319.1"/>
    <property type="molecule type" value="Genomic_DNA"/>
</dbReference>
<protein>
    <recommendedName>
        <fullName evidence="3">Nif-specific regulatory protein</fullName>
    </recommendedName>
</protein>
<dbReference type="PROSITE" id="PS50045">
    <property type="entry name" value="SIGMA54_INTERACT_4"/>
    <property type="match status" value="1"/>
</dbReference>
<dbReference type="SUPFAM" id="SSF52172">
    <property type="entry name" value="CheY-like"/>
    <property type="match status" value="1"/>
</dbReference>
<sequence>MSLPVFIPRVLIVDDDADLRASTVQALEIAGAAVQDLSSAERALDFISFGFPGVVLSDIRMPGMDGLTLMSRIHEIDREIPVILMTGHGDVQLAVRAMREGAHDFIEKPFSASQMTELVARALSFRRLVLENRVLRAAVGQADDLEQRLIGRSNAMIDLRRRIRTIGPAETDVLIVGETGAGKEVVARALHDLSPRARRPFVVIDCAAIPAPLIESELFGHEQGAFAGAMRARTGKFEHASGGTVLLDDIAALPPPLQGKLLRVVEDRVVTRLGSNEAYTLDIRIIATARVPLIGEVDAGRFRADLLYRLNVVTLDVPPLADRREDIALLFLRLLAEAAARHRVDTVPEVPPALLANIAAREWPGNVRELRNAADRFALGLGLQTDDEKTPAPQRLADRVAAFERREIEAVLAANGGSLKPVYEALGLSRKSLYEKIQKLGIDKTAFILDAEGRDQDG</sequence>
<evidence type="ECO:0000256" key="5">
    <source>
        <dbReference type="ARBA" id="ARBA00022741"/>
    </source>
</evidence>
<dbReference type="PROSITE" id="PS00675">
    <property type="entry name" value="SIGMA54_INTERACT_1"/>
    <property type="match status" value="1"/>
</dbReference>
<evidence type="ECO:0000256" key="2">
    <source>
        <dbReference type="ARBA" id="ARBA00011135"/>
    </source>
</evidence>
<accession>A0A1V0RRC4</accession>
<evidence type="ECO:0000256" key="8">
    <source>
        <dbReference type="ARBA" id="ARBA00023015"/>
    </source>
</evidence>
<dbReference type="InterPro" id="IPR002197">
    <property type="entry name" value="HTH_Fis"/>
</dbReference>
<reference evidence="14 15" key="1">
    <citation type="submission" date="2017-03" db="EMBL/GenBank/DDBJ databases">
        <title>Genome Sequence of Roseovarius mucosus strain SMR3 Isolated from a culture of the Diatom Skeletonema marinoi.</title>
        <authorList>
            <person name="Topel M."/>
            <person name="Pinder M."/>
            <person name="Johansson O.N."/>
            <person name="Kourtchenko O."/>
            <person name="Godhe A."/>
            <person name="Clarke A.K."/>
        </authorList>
    </citation>
    <scope>NUCLEOTIDE SEQUENCE [LARGE SCALE GENOMIC DNA]</scope>
    <source>
        <strain evidence="14 15">SMR3</strain>
    </source>
</reference>
<keyword evidence="15" id="KW-1185">Reference proteome</keyword>
<evidence type="ECO:0000259" key="12">
    <source>
        <dbReference type="PROSITE" id="PS50045"/>
    </source>
</evidence>
<evidence type="ECO:0000313" key="15">
    <source>
        <dbReference type="Proteomes" id="UP000192273"/>
    </source>
</evidence>
<dbReference type="FunFam" id="3.40.50.2300:FF:000018">
    <property type="entry name" value="DNA-binding transcriptional regulator NtrC"/>
    <property type="match status" value="1"/>
</dbReference>
<evidence type="ECO:0000256" key="6">
    <source>
        <dbReference type="ARBA" id="ARBA00022840"/>
    </source>
</evidence>
<dbReference type="InterPro" id="IPR027417">
    <property type="entry name" value="P-loop_NTPase"/>
</dbReference>